<dbReference type="EMBL" id="JAIWYP010000002">
    <property type="protein sequence ID" value="KAH3874485.1"/>
    <property type="molecule type" value="Genomic_DNA"/>
</dbReference>
<gene>
    <name evidence="2" type="ORF">DPMN_037730</name>
</gene>
<sequence length="59" mass="6689">MMAYTTHKYTKKNSTSNTIQQLSPFCPQDDNPGVLHANQLAIVILKAERKEQQQKEISA</sequence>
<evidence type="ECO:0000313" key="2">
    <source>
        <dbReference type="EMBL" id="KAH3874485.1"/>
    </source>
</evidence>
<reference evidence="2" key="2">
    <citation type="submission" date="2020-11" db="EMBL/GenBank/DDBJ databases">
        <authorList>
            <person name="McCartney M.A."/>
            <person name="Auch B."/>
            <person name="Kono T."/>
            <person name="Mallez S."/>
            <person name="Becker A."/>
            <person name="Gohl D.M."/>
            <person name="Silverstein K.A.T."/>
            <person name="Koren S."/>
            <person name="Bechman K.B."/>
            <person name="Herman A."/>
            <person name="Abrahante J.E."/>
            <person name="Garbe J."/>
        </authorList>
    </citation>
    <scope>NUCLEOTIDE SEQUENCE</scope>
    <source>
        <strain evidence="2">Duluth1</strain>
        <tissue evidence="2">Whole animal</tissue>
    </source>
</reference>
<reference evidence="2" key="1">
    <citation type="journal article" date="2019" name="bioRxiv">
        <title>The Genome of the Zebra Mussel, Dreissena polymorpha: A Resource for Invasive Species Research.</title>
        <authorList>
            <person name="McCartney M.A."/>
            <person name="Auch B."/>
            <person name="Kono T."/>
            <person name="Mallez S."/>
            <person name="Zhang Y."/>
            <person name="Obille A."/>
            <person name="Becker A."/>
            <person name="Abrahante J.E."/>
            <person name="Garbe J."/>
            <person name="Badalamenti J.P."/>
            <person name="Herman A."/>
            <person name="Mangelson H."/>
            <person name="Liachko I."/>
            <person name="Sullivan S."/>
            <person name="Sone E.D."/>
            <person name="Koren S."/>
            <person name="Silverstein K.A.T."/>
            <person name="Beckman K.B."/>
            <person name="Gohl D.M."/>
        </authorList>
    </citation>
    <scope>NUCLEOTIDE SEQUENCE</scope>
    <source>
        <strain evidence="2">Duluth1</strain>
        <tissue evidence="2">Whole animal</tissue>
    </source>
</reference>
<feature type="region of interest" description="Disordered" evidence="1">
    <location>
        <begin position="1"/>
        <end position="24"/>
    </location>
</feature>
<organism evidence="2 3">
    <name type="scientific">Dreissena polymorpha</name>
    <name type="common">Zebra mussel</name>
    <name type="synonym">Mytilus polymorpha</name>
    <dbReference type="NCBI Taxonomy" id="45954"/>
    <lineage>
        <taxon>Eukaryota</taxon>
        <taxon>Metazoa</taxon>
        <taxon>Spiralia</taxon>
        <taxon>Lophotrochozoa</taxon>
        <taxon>Mollusca</taxon>
        <taxon>Bivalvia</taxon>
        <taxon>Autobranchia</taxon>
        <taxon>Heteroconchia</taxon>
        <taxon>Euheterodonta</taxon>
        <taxon>Imparidentia</taxon>
        <taxon>Neoheterodontei</taxon>
        <taxon>Myida</taxon>
        <taxon>Dreissenoidea</taxon>
        <taxon>Dreissenidae</taxon>
        <taxon>Dreissena</taxon>
    </lineage>
</organism>
<name>A0A9D4RQ26_DREPO</name>
<protein>
    <submittedName>
        <fullName evidence="2">Uncharacterized protein</fullName>
    </submittedName>
</protein>
<comment type="caution">
    <text evidence="2">The sequence shown here is derived from an EMBL/GenBank/DDBJ whole genome shotgun (WGS) entry which is preliminary data.</text>
</comment>
<dbReference type="AlphaFoldDB" id="A0A9D4RQ26"/>
<dbReference type="Proteomes" id="UP000828390">
    <property type="component" value="Unassembled WGS sequence"/>
</dbReference>
<feature type="compositionally biased region" description="Polar residues" evidence="1">
    <location>
        <begin position="12"/>
        <end position="23"/>
    </location>
</feature>
<keyword evidence="3" id="KW-1185">Reference proteome</keyword>
<accession>A0A9D4RQ26</accession>
<evidence type="ECO:0000256" key="1">
    <source>
        <dbReference type="SAM" id="MobiDB-lite"/>
    </source>
</evidence>
<evidence type="ECO:0000313" key="3">
    <source>
        <dbReference type="Proteomes" id="UP000828390"/>
    </source>
</evidence>
<proteinExistence type="predicted"/>